<evidence type="ECO:0000256" key="1">
    <source>
        <dbReference type="SAM" id="Phobius"/>
    </source>
</evidence>
<keyword evidence="1" id="KW-1133">Transmembrane helix</keyword>
<gene>
    <name evidence="2" type="ORF">LAX5112_04365</name>
</gene>
<proteinExistence type="predicted"/>
<dbReference type="AlphaFoldDB" id="A0A0M7AMQ1"/>
<dbReference type="Proteomes" id="UP000053235">
    <property type="component" value="Unassembled WGS sequence"/>
</dbReference>
<dbReference type="RefSeq" id="WP_055673586.1">
    <property type="nucleotide sequence ID" value="NZ_CXWD01000023.1"/>
</dbReference>
<feature type="transmembrane region" description="Helical" evidence="1">
    <location>
        <begin position="45"/>
        <end position="66"/>
    </location>
</feature>
<evidence type="ECO:0000313" key="2">
    <source>
        <dbReference type="EMBL" id="CTQ75801.1"/>
    </source>
</evidence>
<dbReference type="EMBL" id="CXWD01000023">
    <property type="protein sequence ID" value="CTQ75801.1"/>
    <property type="molecule type" value="Genomic_DNA"/>
</dbReference>
<accession>A0A0M7AMQ1</accession>
<reference evidence="3" key="1">
    <citation type="submission" date="2015-07" db="EMBL/GenBank/DDBJ databases">
        <authorList>
            <person name="Rodrigo-Torres Lidia"/>
            <person name="Arahal R.David."/>
        </authorList>
    </citation>
    <scope>NUCLEOTIDE SEQUENCE [LARGE SCALE GENOMIC DNA]</scope>
    <source>
        <strain evidence="3">CECT 5112</strain>
    </source>
</reference>
<protein>
    <submittedName>
        <fullName evidence="2">Uncharacterized protein</fullName>
    </submittedName>
</protein>
<keyword evidence="3" id="KW-1185">Reference proteome</keyword>
<keyword evidence="1" id="KW-0472">Membrane</keyword>
<evidence type="ECO:0000313" key="3">
    <source>
        <dbReference type="Proteomes" id="UP000053235"/>
    </source>
</evidence>
<sequence length="70" mass="7462">MKILKYWAAVFSVAFVGYVLARVVAGLMANETRPLLDPIGAPVSNVIEVTVGCILAGLSFGTILYFNRGS</sequence>
<keyword evidence="1" id="KW-0812">Transmembrane</keyword>
<name>A0A0M7AMQ1_9HYPH</name>
<dbReference type="STRING" id="388408.LAX5112_04365"/>
<organism evidence="2 3">
    <name type="scientific">Roseibium alexandrii</name>
    <dbReference type="NCBI Taxonomy" id="388408"/>
    <lineage>
        <taxon>Bacteria</taxon>
        <taxon>Pseudomonadati</taxon>
        <taxon>Pseudomonadota</taxon>
        <taxon>Alphaproteobacteria</taxon>
        <taxon>Hyphomicrobiales</taxon>
        <taxon>Stappiaceae</taxon>
        <taxon>Roseibium</taxon>
    </lineage>
</organism>